<feature type="transmembrane region" description="Helical" evidence="2">
    <location>
        <begin position="28"/>
        <end position="51"/>
    </location>
</feature>
<comment type="caution">
    <text evidence="3">The sequence shown here is derived from an EMBL/GenBank/DDBJ whole genome shotgun (WGS) entry which is preliminary data.</text>
</comment>
<name>A0AAD8G071_ACIOX</name>
<evidence type="ECO:0000256" key="1">
    <source>
        <dbReference type="SAM" id="MobiDB-lite"/>
    </source>
</evidence>
<dbReference type="AlphaFoldDB" id="A0AAD8G071"/>
<dbReference type="PANTHER" id="PTHR35257:SF1">
    <property type="entry name" value="TRANSMEMBRANE PROTEIN 82"/>
    <property type="match status" value="1"/>
</dbReference>
<feature type="compositionally biased region" description="Basic and acidic residues" evidence="1">
    <location>
        <begin position="349"/>
        <end position="365"/>
    </location>
</feature>
<feature type="transmembrane region" description="Helical" evidence="2">
    <location>
        <begin position="149"/>
        <end position="169"/>
    </location>
</feature>
<keyword evidence="2 3" id="KW-0812">Transmembrane</keyword>
<proteinExistence type="predicted"/>
<dbReference type="EMBL" id="JAGXEW010000022">
    <property type="protein sequence ID" value="KAK1159499.1"/>
    <property type="molecule type" value="Genomic_DNA"/>
</dbReference>
<keyword evidence="4" id="KW-1185">Reference proteome</keyword>
<sequence>MLSFIRSWLPGLPSFQWSIVSTNPIDSVLQGLTGACGISVLCNLMRVYLFIKCLSDPERLSAQRDRLRSPRFFTEILHLCVLSSILSVVGARVGALVVLEFSLRAVSTMLSTRKGSQNSQLFLLCQYSLGCALTSSLSFLQEGAPHRTLSLLLGAGLAGLLTWHTQALVRHVGTMYELHSKQRYCGVCITLLTCWHDIPALLTTALKIAFAVAGMAAVFLINKDFLSTSEAMRFWTPLTICYTLLVIYMQEEQQQNPSEQMALQTVFVRMGGLLILMLTVGKWLDVLHILVSLLGEVWCLLRAGAMLEVCRSQDCSDSEGVYRRGAEQWSPNTGSPRGRSPPSPPLRPAADRSTPERCRDTPKMS</sequence>
<gene>
    <name evidence="3" type="primary">tmem82</name>
    <name evidence="3" type="ORF">AOXY_G22225</name>
</gene>
<keyword evidence="2" id="KW-1133">Transmembrane helix</keyword>
<keyword evidence="2" id="KW-0472">Membrane</keyword>
<protein>
    <submittedName>
        <fullName evidence="3">Transmembrane protein 82-like isoform X1</fullName>
    </submittedName>
</protein>
<dbReference type="InterPro" id="IPR031648">
    <property type="entry name" value="TMEM82"/>
</dbReference>
<evidence type="ECO:0000256" key="2">
    <source>
        <dbReference type="SAM" id="Phobius"/>
    </source>
</evidence>
<feature type="region of interest" description="Disordered" evidence="1">
    <location>
        <begin position="322"/>
        <end position="365"/>
    </location>
</feature>
<evidence type="ECO:0000313" key="3">
    <source>
        <dbReference type="EMBL" id="KAK1159499.1"/>
    </source>
</evidence>
<organism evidence="3 4">
    <name type="scientific">Acipenser oxyrinchus oxyrinchus</name>
    <dbReference type="NCBI Taxonomy" id="40147"/>
    <lineage>
        <taxon>Eukaryota</taxon>
        <taxon>Metazoa</taxon>
        <taxon>Chordata</taxon>
        <taxon>Craniata</taxon>
        <taxon>Vertebrata</taxon>
        <taxon>Euteleostomi</taxon>
        <taxon>Actinopterygii</taxon>
        <taxon>Chondrostei</taxon>
        <taxon>Acipenseriformes</taxon>
        <taxon>Acipenseridae</taxon>
        <taxon>Acipenser</taxon>
    </lineage>
</organism>
<dbReference type="PANTHER" id="PTHR35257">
    <property type="entry name" value="TRANSMEMBRANE PROTEIN 82"/>
    <property type="match status" value="1"/>
</dbReference>
<dbReference type="Proteomes" id="UP001230051">
    <property type="component" value="Unassembled WGS sequence"/>
</dbReference>
<accession>A0AAD8G071</accession>
<feature type="transmembrane region" description="Helical" evidence="2">
    <location>
        <begin position="119"/>
        <end position="140"/>
    </location>
</feature>
<reference evidence="3" key="1">
    <citation type="submission" date="2022-02" db="EMBL/GenBank/DDBJ databases">
        <title>Atlantic sturgeon de novo genome assembly.</title>
        <authorList>
            <person name="Stock M."/>
            <person name="Klopp C."/>
            <person name="Guiguen Y."/>
            <person name="Cabau C."/>
            <person name="Parinello H."/>
            <person name="Santidrian Yebra-Pimentel E."/>
            <person name="Kuhl H."/>
            <person name="Dirks R.P."/>
            <person name="Guessner J."/>
            <person name="Wuertz S."/>
            <person name="Du K."/>
            <person name="Schartl M."/>
        </authorList>
    </citation>
    <scope>NUCLEOTIDE SEQUENCE</scope>
    <source>
        <strain evidence="3">STURGEONOMICS-FGT-2020</strain>
        <tissue evidence="3">Whole blood</tissue>
    </source>
</reference>
<feature type="transmembrane region" description="Helical" evidence="2">
    <location>
        <begin position="232"/>
        <end position="249"/>
    </location>
</feature>
<feature type="transmembrane region" description="Helical" evidence="2">
    <location>
        <begin position="200"/>
        <end position="220"/>
    </location>
</feature>
<feature type="transmembrane region" description="Helical" evidence="2">
    <location>
        <begin position="261"/>
        <end position="280"/>
    </location>
</feature>
<evidence type="ECO:0000313" key="4">
    <source>
        <dbReference type="Proteomes" id="UP001230051"/>
    </source>
</evidence>
<feature type="transmembrane region" description="Helical" evidence="2">
    <location>
        <begin position="72"/>
        <end position="99"/>
    </location>
</feature>
<dbReference type="Pfam" id="PF15816">
    <property type="entry name" value="TMEM82"/>
    <property type="match status" value="1"/>
</dbReference>